<dbReference type="PANTHER" id="PTHR22926">
    <property type="entry name" value="PHOSPHO-N-ACETYLMURAMOYL-PENTAPEPTIDE-TRANSFERASE"/>
    <property type="match status" value="1"/>
</dbReference>
<evidence type="ECO:0000256" key="1">
    <source>
        <dbReference type="ARBA" id="ARBA00004651"/>
    </source>
</evidence>
<evidence type="ECO:0000256" key="2">
    <source>
        <dbReference type="ARBA" id="ARBA00022475"/>
    </source>
</evidence>
<organism evidence="8 9">
    <name type="scientific">Methanobrevibacter millerae</name>
    <dbReference type="NCBI Taxonomy" id="230361"/>
    <lineage>
        <taxon>Archaea</taxon>
        <taxon>Methanobacteriati</taxon>
        <taxon>Methanobacteriota</taxon>
        <taxon>Methanomada group</taxon>
        <taxon>Methanobacteria</taxon>
        <taxon>Methanobacteriales</taxon>
        <taxon>Methanobacteriaceae</taxon>
        <taxon>Methanobrevibacter</taxon>
    </lineage>
</organism>
<dbReference type="GeneID" id="26735642"/>
<dbReference type="EMBL" id="CP011266">
    <property type="protein sequence ID" value="ALT68466.1"/>
    <property type="molecule type" value="Genomic_DNA"/>
</dbReference>
<evidence type="ECO:0000313" key="9">
    <source>
        <dbReference type="Proteomes" id="UP000067738"/>
    </source>
</evidence>
<feature type="transmembrane region" description="Helical" evidence="7">
    <location>
        <begin position="288"/>
        <end position="306"/>
    </location>
</feature>
<keyword evidence="2" id="KW-1003">Cell membrane</keyword>
<feature type="transmembrane region" description="Helical" evidence="7">
    <location>
        <begin position="6"/>
        <end position="24"/>
    </location>
</feature>
<dbReference type="OrthoDB" id="34534at2157"/>
<feature type="transmembrane region" description="Helical" evidence="7">
    <location>
        <begin position="239"/>
        <end position="256"/>
    </location>
</feature>
<feature type="transmembrane region" description="Helical" evidence="7">
    <location>
        <begin position="163"/>
        <end position="182"/>
    </location>
</feature>
<feature type="transmembrane region" description="Helical" evidence="7">
    <location>
        <begin position="334"/>
        <end position="355"/>
    </location>
</feature>
<name>A0A0U2V1S4_9EURY</name>
<evidence type="ECO:0000256" key="4">
    <source>
        <dbReference type="ARBA" id="ARBA00022692"/>
    </source>
</evidence>
<dbReference type="GO" id="GO:0071555">
    <property type="term" value="P:cell wall organization"/>
    <property type="evidence" value="ECO:0007669"/>
    <property type="project" value="TreeGrafter"/>
</dbReference>
<keyword evidence="4 7" id="KW-0812">Transmembrane</keyword>
<feature type="transmembrane region" description="Helical" evidence="7">
    <location>
        <begin position="263"/>
        <end position="282"/>
    </location>
</feature>
<keyword evidence="3 8" id="KW-0808">Transferase</keyword>
<keyword evidence="9" id="KW-1185">Reference proteome</keyword>
<keyword evidence="6 7" id="KW-0472">Membrane</keyword>
<sequence>MNIEEMLILFLITLIASIFFTWYVKRILLKAKIADNPIVSEHRHKSGTPTMGGIAFLFSISLVFSLYYQNTQILIFSFIMLVGGIVGMVDDLIGLKIKEVQKVVVNISKEVITLGRLDVEPQEEVRVATPKAKSEVDKLLQDGKVEVVGEVPIKTEPEELEKIICQIVIGLLLGLTGAITTLGGFELGIFAIPVVIIAVLGCINSVNLIDGMDGLAAGIIGIASVSCCIYGYLFGQMNVIMPFVILAGLCLGFLVFNKYPASIFMGDTGSFVLGTGYAAAVLLSDMPYFGVLALGVPILSVIVSLLHRAHIIKLPVEPLHHTLNHYGMSEVKIILTYWGTTVLLCAVGILAKMYIF</sequence>
<comment type="subcellular location">
    <subcellularLocation>
        <location evidence="1">Cell membrane</location>
        <topology evidence="1">Multi-pass membrane protein</topology>
    </subcellularLocation>
</comment>
<dbReference type="PATRIC" id="fig|230361.4.peg.692"/>
<dbReference type="GO" id="GO:0005886">
    <property type="term" value="C:plasma membrane"/>
    <property type="evidence" value="ECO:0007669"/>
    <property type="project" value="UniProtKB-SubCell"/>
</dbReference>
<keyword evidence="5 7" id="KW-1133">Transmembrane helix</keyword>
<evidence type="ECO:0000313" key="8">
    <source>
        <dbReference type="EMBL" id="ALT68466.1"/>
    </source>
</evidence>
<feature type="transmembrane region" description="Helical" evidence="7">
    <location>
        <begin position="74"/>
        <end position="93"/>
    </location>
</feature>
<dbReference type="PROSITE" id="PS01348">
    <property type="entry name" value="MRAY_2"/>
    <property type="match status" value="1"/>
</dbReference>
<dbReference type="PROSITE" id="PS01347">
    <property type="entry name" value="MRAY_1"/>
    <property type="match status" value="1"/>
</dbReference>
<evidence type="ECO:0000256" key="5">
    <source>
        <dbReference type="ARBA" id="ARBA00022989"/>
    </source>
</evidence>
<dbReference type="CDD" id="cd06499">
    <property type="entry name" value="GT_MraY-like"/>
    <property type="match status" value="1"/>
</dbReference>
<dbReference type="GO" id="GO:0016780">
    <property type="term" value="F:phosphotransferase activity, for other substituted phosphate groups"/>
    <property type="evidence" value="ECO:0007669"/>
    <property type="project" value="InterPro"/>
</dbReference>
<dbReference type="RefSeq" id="WP_058738785.1">
    <property type="nucleotide sequence ID" value="NZ_CP011266.1"/>
</dbReference>
<dbReference type="AlphaFoldDB" id="A0A0U2V1S4"/>
<dbReference type="KEGG" id="mmil:sm9_0669"/>
<feature type="transmembrane region" description="Helical" evidence="7">
    <location>
        <begin position="188"/>
        <end position="208"/>
    </location>
</feature>
<dbReference type="InterPro" id="IPR018480">
    <property type="entry name" value="PNAcMuramoyl-5peptid_Trfase_CS"/>
</dbReference>
<evidence type="ECO:0000256" key="7">
    <source>
        <dbReference type="SAM" id="Phobius"/>
    </source>
</evidence>
<dbReference type="Proteomes" id="UP000067738">
    <property type="component" value="Chromosome"/>
</dbReference>
<reference evidence="8 9" key="1">
    <citation type="submission" date="2015-04" db="EMBL/GenBank/DDBJ databases">
        <title>The complete genome sequence of the rumen methanogen Methanobrevibacter millerae SM9.</title>
        <authorList>
            <person name="Leahy S.C."/>
            <person name="Kelly W.J."/>
            <person name="Pacheco D.M."/>
            <person name="Li D."/>
            <person name="Altermann E."/>
            <person name="Attwood G.T."/>
        </authorList>
    </citation>
    <scope>NUCLEOTIDE SEQUENCE [LARGE SCALE GENOMIC DNA]</scope>
    <source>
        <strain evidence="8 9">SM9</strain>
    </source>
</reference>
<dbReference type="Pfam" id="PF10555">
    <property type="entry name" value="MraY_sig1"/>
    <property type="match status" value="1"/>
</dbReference>
<dbReference type="GO" id="GO:0044038">
    <property type="term" value="P:cell wall macromolecule biosynthetic process"/>
    <property type="evidence" value="ECO:0007669"/>
    <property type="project" value="TreeGrafter"/>
</dbReference>
<accession>A0A0U2V1S4</accession>
<dbReference type="InterPro" id="IPR000715">
    <property type="entry name" value="Glycosyl_transferase_4"/>
</dbReference>
<gene>
    <name evidence="8" type="ORF">sm9_0669</name>
</gene>
<evidence type="ECO:0000256" key="6">
    <source>
        <dbReference type="ARBA" id="ARBA00023136"/>
    </source>
</evidence>
<proteinExistence type="predicted"/>
<evidence type="ECO:0000256" key="3">
    <source>
        <dbReference type="ARBA" id="ARBA00022679"/>
    </source>
</evidence>
<feature type="transmembrane region" description="Helical" evidence="7">
    <location>
        <begin position="215"/>
        <end position="233"/>
    </location>
</feature>
<feature type="transmembrane region" description="Helical" evidence="7">
    <location>
        <begin position="50"/>
        <end position="68"/>
    </location>
</feature>
<protein>
    <submittedName>
        <fullName evidence="8">Cell wall biosynthesis protein phospho-N-acetylmuramoyl-pentapeptide-transferase family</fullName>
    </submittedName>
</protein>
<dbReference type="Pfam" id="PF00953">
    <property type="entry name" value="Glycos_transf_4"/>
    <property type="match status" value="1"/>
</dbReference>
<dbReference type="PANTHER" id="PTHR22926:SF3">
    <property type="entry name" value="UNDECAPRENYL-PHOSPHATE ALPHA-N-ACETYLGLUCOSAMINYL 1-PHOSPHATE TRANSFERASE"/>
    <property type="match status" value="1"/>
</dbReference>